<reference evidence="12 22" key="9">
    <citation type="submission" date="2020-06" db="EMBL/GenBank/DDBJ databases">
        <title>REHAB project genomes.</title>
        <authorList>
            <person name="Shaw L.P."/>
        </authorList>
    </citation>
    <scope>NUCLEOTIDE SEQUENCE [LARGE SCALE GENOMIC DNA]</scope>
    <source>
        <strain evidence="12 22">RHB01-C20</strain>
    </source>
</reference>
<dbReference type="EMBL" id="SCJN01000176">
    <property type="protein sequence ID" value="RXD13219.1"/>
    <property type="molecule type" value="Genomic_DNA"/>
</dbReference>
<evidence type="ECO:0000313" key="21">
    <source>
        <dbReference type="Proteomes" id="UP000471490"/>
    </source>
</evidence>
<dbReference type="SUPFAM" id="SSF49401">
    <property type="entry name" value="Bacterial adhesins"/>
    <property type="match status" value="1"/>
</dbReference>
<dbReference type="GO" id="GO:0009289">
    <property type="term" value="C:pilus"/>
    <property type="evidence" value="ECO:0007669"/>
    <property type="project" value="UniProtKB-SubCell"/>
</dbReference>
<dbReference type="Pfam" id="PF00419">
    <property type="entry name" value="Fimbrial"/>
    <property type="match status" value="1"/>
</dbReference>
<dbReference type="Proteomes" id="UP000471490">
    <property type="component" value="Unassembled WGS sequence"/>
</dbReference>
<evidence type="ECO:0000313" key="23">
    <source>
        <dbReference type="Proteomes" id="UP000555763"/>
    </source>
</evidence>
<evidence type="ECO:0000313" key="17">
    <source>
        <dbReference type="Proteomes" id="UP000284508"/>
    </source>
</evidence>
<evidence type="ECO:0000313" key="15">
    <source>
        <dbReference type="EMBL" id="RYL81107.1"/>
    </source>
</evidence>
<comment type="subcellular location">
    <subcellularLocation>
        <location evidence="1">Fimbrium</location>
    </subcellularLocation>
</comment>
<evidence type="ECO:0000256" key="3">
    <source>
        <dbReference type="ARBA" id="ARBA00022729"/>
    </source>
</evidence>
<dbReference type="AlphaFoldDB" id="A0A0D8VYJ0"/>
<evidence type="ECO:0000313" key="18">
    <source>
        <dbReference type="Proteomes" id="UP000288730"/>
    </source>
</evidence>
<dbReference type="Proteomes" id="UP000514533">
    <property type="component" value="Chromosome"/>
</dbReference>
<evidence type="ECO:0000313" key="16">
    <source>
        <dbReference type="EMBL" id="TXU35579.1"/>
    </source>
</evidence>
<reference evidence="15 19" key="5">
    <citation type="submission" date="2019-02" db="EMBL/GenBank/DDBJ databases">
        <authorList>
            <person name="Slukin P."/>
            <person name="Fursova N."/>
            <person name="Ermolenko Z."/>
            <person name="Mayskaya N."/>
            <person name="Kislichkina A."/>
            <person name="Mukhina T."/>
            <person name="Sizova A."/>
            <person name="Bogun A."/>
        </authorList>
    </citation>
    <scope>NUCLEOTIDE SEQUENCE [LARGE SCALE GENOMIC DNA]</scope>
    <source>
        <strain evidence="15">SCPM-O-B-8431</strain>
        <strain evidence="19">SCPM-O-B-8431(U15)</strain>
    </source>
</reference>
<accession>A0A0D8VYJ0</accession>
<dbReference type="EMBL" id="AATCLQ010000007">
    <property type="protein sequence ID" value="EFJ6481237.1"/>
    <property type="molecule type" value="Genomic_DNA"/>
</dbReference>
<dbReference type="EMBL" id="ABKSHZ030000007">
    <property type="protein sequence ID" value="EMM9722625.1"/>
    <property type="molecule type" value="Genomic_DNA"/>
</dbReference>
<keyword evidence="3 5" id="KW-0732">Signal</keyword>
<evidence type="ECO:0000313" key="8">
    <source>
        <dbReference type="EMBL" id="EFM8153770.1"/>
    </source>
</evidence>
<evidence type="ECO:0000313" key="14">
    <source>
        <dbReference type="EMBL" id="RXD13219.1"/>
    </source>
</evidence>
<reference evidence="13 17" key="1">
    <citation type="journal article" date="2018" name="BMC Microbiol.">
        <title>Genome sequencing of strains of the most prevalent clonal group of O1:K1:H7 Escherichia coli that causes neonatal meningitis in France.</title>
        <authorList>
            <person name="Geslain G."/>
            <person name="Birgy A."/>
            <person name="Adiba S."/>
            <person name="Magnan M."/>
            <person name="Courroux C."/>
            <person name="Levy C."/>
            <person name="Cohen R."/>
            <person name="Bidet P."/>
            <person name="Bonacorsi S."/>
        </authorList>
    </citation>
    <scope>NUCLEOTIDE SEQUENCE [LARGE SCALE GENOMIC DNA]</scope>
    <source>
        <strain evidence="13 17">S308</strain>
    </source>
</reference>
<dbReference type="EMBL" id="QXHA01001358">
    <property type="protein sequence ID" value="RIB40220.1"/>
    <property type="molecule type" value="Genomic_DNA"/>
</dbReference>
<reference evidence="14 18" key="4">
    <citation type="submission" date="2019-01" db="EMBL/GenBank/DDBJ databases">
        <title>Genomic analysis of febrile catheter-associated UTI E. coli isolates.</title>
        <authorList>
            <person name="Potter R."/>
            <person name="Zou Z."/>
            <person name="Henderson J."/>
            <person name="Dantas G."/>
        </authorList>
    </citation>
    <scope>NUCLEOTIDE SEQUENCE [LARGE SCALE GENOMIC DNA]</scope>
    <source>
        <strain evidence="14 18">29_CAASB</strain>
    </source>
</reference>
<name>A0A0D8VYJ0_ECOLX</name>
<reference evidence="7" key="7">
    <citation type="submission" date="2020-02" db="EMBL/GenBank/DDBJ databases">
        <authorList>
            <person name="Ashton P.M."/>
            <person name="Dallman T."/>
            <person name="Nair S."/>
            <person name="De Pinna E."/>
            <person name="Peters T."/>
            <person name="Grant K."/>
        </authorList>
    </citation>
    <scope>NUCLEOTIDE SEQUENCE</scope>
    <source>
        <strain evidence="7">93335</strain>
    </source>
</reference>
<evidence type="ECO:0000313" key="12">
    <source>
        <dbReference type="EMBL" id="QMS38318.1"/>
    </source>
</evidence>
<evidence type="ECO:0000313" key="11">
    <source>
        <dbReference type="EMBL" id="NDR93706.1"/>
    </source>
</evidence>
<comment type="similarity">
    <text evidence="2">Belongs to the fimbrial protein family.</text>
</comment>
<gene>
    <name evidence="7" type="ORF">A2J79_001577</name>
    <name evidence="8" type="ORF">A5U30_001359</name>
    <name evidence="13" type="ORF">D3C88_19720</name>
    <name evidence="16" type="ORF">D4N09_13250</name>
    <name evidence="14" type="ORF">EPS76_18670</name>
    <name evidence="15" type="ORF">EWK56_15770</name>
    <name evidence="11" type="ORF">FPI65_21050</name>
    <name evidence="12" type="ORF">HVV39_09910</name>
    <name evidence="10" type="ORF">IFC14_001647</name>
    <name evidence="9" type="ORF">PWL68_002760</name>
</gene>
<organism evidence="13 17">
    <name type="scientific">Escherichia coli</name>
    <dbReference type="NCBI Taxonomy" id="562"/>
    <lineage>
        <taxon>Bacteria</taxon>
        <taxon>Pseudomonadati</taxon>
        <taxon>Pseudomonadota</taxon>
        <taxon>Gammaproteobacteria</taxon>
        <taxon>Enterobacterales</taxon>
        <taxon>Enterobacteriaceae</taxon>
        <taxon>Escherichia</taxon>
    </lineage>
</organism>
<dbReference type="Proteomes" id="UP000291778">
    <property type="component" value="Unassembled WGS sequence"/>
</dbReference>
<dbReference type="InterPro" id="IPR036937">
    <property type="entry name" value="Adhesion_dom_fimbrial_sf"/>
</dbReference>
<evidence type="ECO:0000313" key="20">
    <source>
        <dbReference type="Proteomes" id="UP000460654"/>
    </source>
</evidence>
<evidence type="ECO:0000256" key="1">
    <source>
        <dbReference type="ARBA" id="ARBA00004561"/>
    </source>
</evidence>
<dbReference type="Proteomes" id="UP000460654">
    <property type="component" value="Unassembled WGS sequence"/>
</dbReference>
<dbReference type="PANTHER" id="PTHR33420">
    <property type="entry name" value="FIMBRIAL SUBUNIT ELFA-RELATED"/>
    <property type="match status" value="1"/>
</dbReference>
<dbReference type="Proteomes" id="UP000711811">
    <property type="component" value="Unassembled WGS sequence"/>
</dbReference>
<feature type="chain" id="PRO_5015036262" evidence="5">
    <location>
        <begin position="26"/>
        <end position="234"/>
    </location>
</feature>
<dbReference type="PANTHER" id="PTHR33420:SF3">
    <property type="entry name" value="FIMBRIAL SUBUNIT ELFA"/>
    <property type="match status" value="1"/>
</dbReference>
<dbReference type="InterPro" id="IPR050263">
    <property type="entry name" value="Bact_Fimbrial_Adh_Pro"/>
</dbReference>
<evidence type="ECO:0000313" key="10">
    <source>
        <dbReference type="EMBL" id="HAN4353216.1"/>
    </source>
</evidence>
<evidence type="ECO:0000256" key="2">
    <source>
        <dbReference type="ARBA" id="ARBA00006671"/>
    </source>
</evidence>
<dbReference type="InterPro" id="IPR008966">
    <property type="entry name" value="Adhesion_dom_sf"/>
</dbReference>
<evidence type="ECO:0000313" key="13">
    <source>
        <dbReference type="EMBL" id="RIB40220.1"/>
    </source>
</evidence>
<dbReference type="Proteomes" id="UP000288730">
    <property type="component" value="Unassembled WGS sequence"/>
</dbReference>
<evidence type="ECO:0000256" key="4">
    <source>
        <dbReference type="ARBA" id="ARBA00023263"/>
    </source>
</evidence>
<dbReference type="EMBL" id="AATLZG010000007">
    <property type="protein sequence ID" value="EFM8153770.1"/>
    <property type="molecule type" value="Genomic_DNA"/>
</dbReference>
<dbReference type="SMR" id="A0A0D8VYJ0"/>
<dbReference type="EMBL" id="QYOH01000011">
    <property type="protein sequence ID" value="TXU35579.1"/>
    <property type="molecule type" value="Genomic_DNA"/>
</dbReference>
<dbReference type="Proteomes" id="UP000859822">
    <property type="component" value="Unassembled WGS sequence"/>
</dbReference>
<reference evidence="10" key="2">
    <citation type="journal article" date="2018" name="Genome Biol.">
        <title>SKESA: strategic k-mer extension for scrupulous assemblies.</title>
        <authorList>
            <person name="Souvorov A."/>
            <person name="Agarwala R."/>
            <person name="Lipman D.J."/>
        </authorList>
    </citation>
    <scope>NUCLEOTIDE SEQUENCE</scope>
    <source>
        <strain evidence="10">489-16</strain>
    </source>
</reference>
<protein>
    <submittedName>
        <fullName evidence="13">Type 1 fimbrial protein</fullName>
    </submittedName>
</protein>
<dbReference type="OMA" id="CSNTEDQ"/>
<feature type="signal peptide" evidence="5">
    <location>
        <begin position="1"/>
        <end position="25"/>
    </location>
</feature>
<evidence type="ECO:0000256" key="5">
    <source>
        <dbReference type="SAM" id="SignalP"/>
    </source>
</evidence>
<keyword evidence="4" id="KW-0281">Fimbrium</keyword>
<reference evidence="11 21" key="6">
    <citation type="journal article" date="2020" name="Int. J. Nanomedicine">
        <title>Consequences Of Long-Term Bacteria's Exposure To Silver Nanoformulations With Different PhysicoChemical Properties.</title>
        <authorList>
            <person name="Kedziora A."/>
            <person name="Wernecki M."/>
            <person name="Korzekwa K."/>
            <person name="Speruda M."/>
            <person name="Gerasymchuk Y."/>
            <person name="Lukowiak A."/>
            <person name="Bugla-Ploskonska G."/>
        </authorList>
    </citation>
    <scope>NUCLEOTIDE SEQUENCE [LARGE SCALE GENOMIC DNA]</scope>
    <source>
        <strain evidence="11 21">ATCC 11230</strain>
    </source>
</reference>
<dbReference type="Proteomes" id="UP000555763">
    <property type="component" value="Unassembled WGS sequence"/>
</dbReference>
<reference evidence="10" key="10">
    <citation type="submission" date="2020-09" db="EMBL/GenBank/DDBJ databases">
        <authorList>
            <consortium name="NCBI Pathogen Detection Project"/>
        </authorList>
    </citation>
    <scope>NUCLEOTIDE SEQUENCE</scope>
    <source>
        <strain evidence="10">489-16</strain>
    </source>
</reference>
<dbReference type="EMBL" id="SERV01000010">
    <property type="protein sequence ID" value="RYL81107.1"/>
    <property type="molecule type" value="Genomic_DNA"/>
</dbReference>
<proteinExistence type="inferred from homology"/>
<dbReference type="EMBL" id="CP055981">
    <property type="protein sequence ID" value="QMS38318.1"/>
    <property type="molecule type" value="Genomic_DNA"/>
</dbReference>
<evidence type="ECO:0000259" key="6">
    <source>
        <dbReference type="Pfam" id="PF00419"/>
    </source>
</evidence>
<dbReference type="Proteomes" id="UP000284508">
    <property type="component" value="Unassembled WGS sequence"/>
</dbReference>
<reference evidence="8 23" key="8">
    <citation type="submission" date="2020-02" db="EMBL/GenBank/DDBJ databases">
        <authorList>
            <consortium name="PulseNet: The National Subtyping Network for Foodborne Disease Surveillance"/>
            <person name="Tarr C.L."/>
            <person name="Trees E."/>
            <person name="Katz L.S."/>
            <person name="Carleton-Romer H.A."/>
            <person name="Stroika S."/>
            <person name="Kucerova Z."/>
            <person name="Roache K.F."/>
            <person name="Sabol A.L."/>
            <person name="Besser J."/>
            <person name="Gerner-Smidt P."/>
        </authorList>
    </citation>
    <scope>NUCLEOTIDE SEQUENCE [LARGE SCALE GENOMIC DNA]</scope>
    <source>
        <strain evidence="8 23">PNUSAE002719</strain>
    </source>
</reference>
<dbReference type="EMBL" id="DABUHV010000006">
    <property type="protein sequence ID" value="HAN4353216.1"/>
    <property type="molecule type" value="Genomic_DNA"/>
</dbReference>
<feature type="domain" description="Fimbrial-type adhesion" evidence="6">
    <location>
        <begin position="62"/>
        <end position="233"/>
    </location>
</feature>
<evidence type="ECO:0000313" key="22">
    <source>
        <dbReference type="Proteomes" id="UP000514533"/>
    </source>
</evidence>
<sequence>MKFNLSNLSAVLLASGMLMSTAVTAAPGDATQFGGADTDWSTVDYPRLTDMDDNVDSMGGKIRFTGRVVKATCKVATDSKQIEVVLPVVPSNLFTGIDVEAQGASNQTDFNINLTECSNTDDQKIEFRFTGTADSANKTLANEVEGSTDADNSGNAGATGVGIRIYSKGTTNNGLINLNTTAAEGSASTAAYTIPGNATTHDFSAAFTAGYAQNGSTVAPGVVKSTASFVVLYE</sequence>
<evidence type="ECO:0000313" key="9">
    <source>
        <dbReference type="EMBL" id="EMM9722625.1"/>
    </source>
</evidence>
<dbReference type="Gene3D" id="2.60.40.1090">
    <property type="entry name" value="Fimbrial-type adhesion domain"/>
    <property type="match status" value="1"/>
</dbReference>
<dbReference type="InterPro" id="IPR000259">
    <property type="entry name" value="Adhesion_dom_fimbrial"/>
</dbReference>
<reference evidence="16 20" key="3">
    <citation type="submission" date="2018-09" db="EMBL/GenBank/DDBJ databases">
        <title>Persistent metagenomic signatures of early life antibiotic treatment in the infant gut microbiota and resistome.</title>
        <authorList>
            <person name="Gasparrini A.J."/>
        </authorList>
    </citation>
    <scope>NUCLEOTIDE SEQUENCE [LARGE SCALE GENOMIC DNA]</scope>
    <source>
        <strain evidence="16 20">T0181B.E-10</strain>
    </source>
</reference>
<reference evidence="9" key="11">
    <citation type="submission" date="2024-02" db="EMBL/GenBank/DDBJ databases">
        <authorList>
            <consortium name="Clinical and Environmental Microbiology Branch: Whole genome sequencing antimicrobial resistance pathogens in the healthcare setting"/>
        </authorList>
    </citation>
    <scope>NUCLEOTIDE SEQUENCE</scope>
    <source>
        <strain evidence="9">2023QG-00028</strain>
    </source>
</reference>
<evidence type="ECO:0000313" key="7">
    <source>
        <dbReference type="EMBL" id="EFJ6481237.1"/>
    </source>
</evidence>
<dbReference type="RefSeq" id="WP_000671315.1">
    <property type="nucleotide sequence ID" value="NZ_AP021963.1"/>
</dbReference>
<dbReference type="GO" id="GO:0043709">
    <property type="term" value="P:cell adhesion involved in single-species biofilm formation"/>
    <property type="evidence" value="ECO:0007669"/>
    <property type="project" value="TreeGrafter"/>
</dbReference>
<evidence type="ECO:0000313" key="19">
    <source>
        <dbReference type="Proteomes" id="UP000291778"/>
    </source>
</evidence>
<dbReference type="EMBL" id="VLTB01000335">
    <property type="protein sequence ID" value="NDR93706.1"/>
    <property type="molecule type" value="Genomic_DNA"/>
</dbReference>